<sequence length="27" mass="2841">MLVIHQANPIGGIQKILALSHNATSDV</sequence>
<name>A0A1S7S695_9HYPH</name>
<dbReference type="Proteomes" id="UP000191987">
    <property type="component" value="Unassembled WGS sequence"/>
</dbReference>
<proteinExistence type="predicted"/>
<evidence type="ECO:0000313" key="2">
    <source>
        <dbReference type="Proteomes" id="UP000191987"/>
    </source>
</evidence>
<reference evidence="1 2" key="1">
    <citation type="submission" date="2016-01" db="EMBL/GenBank/DDBJ databases">
        <authorList>
            <person name="Oliw E.H."/>
        </authorList>
    </citation>
    <scope>NUCLEOTIDE SEQUENCE [LARGE SCALE GENOMIC DNA]</scope>
    <source>
        <strain evidence="1 2">Zutra 3-1</strain>
    </source>
</reference>
<dbReference type="EMBL" id="FBWG01000050">
    <property type="protein sequence ID" value="CUX63403.1"/>
    <property type="molecule type" value="Genomic_DNA"/>
</dbReference>
<gene>
    <name evidence="1" type="ORF">AGR7C_pTi0126</name>
</gene>
<evidence type="ECO:0000313" key="1">
    <source>
        <dbReference type="EMBL" id="CUX63403.1"/>
    </source>
</evidence>
<organism evidence="1 2">
    <name type="scientific">Agrobacterium deltaense Zutra 3/1</name>
    <dbReference type="NCBI Taxonomy" id="1183427"/>
    <lineage>
        <taxon>Bacteria</taxon>
        <taxon>Pseudomonadati</taxon>
        <taxon>Pseudomonadota</taxon>
        <taxon>Alphaproteobacteria</taxon>
        <taxon>Hyphomicrobiales</taxon>
        <taxon>Rhizobiaceae</taxon>
        <taxon>Rhizobium/Agrobacterium group</taxon>
        <taxon>Agrobacterium</taxon>
    </lineage>
</organism>
<protein>
    <submittedName>
        <fullName evidence="1">Uncharacterized protein</fullName>
    </submittedName>
</protein>
<accession>A0A1S7S695</accession>
<dbReference type="AlphaFoldDB" id="A0A1S7S695"/>